<keyword evidence="3" id="KW-1185">Reference proteome</keyword>
<comment type="caution">
    <text evidence="2">The sequence shown here is derived from an EMBL/GenBank/DDBJ whole genome shotgun (WGS) entry which is preliminary data.</text>
</comment>
<evidence type="ECO:0000313" key="3">
    <source>
        <dbReference type="Proteomes" id="UP001422759"/>
    </source>
</evidence>
<reference evidence="2 3" key="1">
    <citation type="journal article" date="2019" name="Int. J. Syst. Evol. Microbiol.">
        <title>The Global Catalogue of Microorganisms (GCM) 10K type strain sequencing project: providing services to taxonomists for standard genome sequencing and annotation.</title>
        <authorList>
            <consortium name="The Broad Institute Genomics Platform"/>
            <consortium name="The Broad Institute Genome Sequencing Center for Infectious Disease"/>
            <person name="Wu L."/>
            <person name="Ma J."/>
        </authorList>
    </citation>
    <scope>NUCLEOTIDE SEQUENCE [LARGE SCALE GENOMIC DNA]</scope>
    <source>
        <strain evidence="2 3">JCM 14560</strain>
    </source>
</reference>
<feature type="domain" description="RNA ligase" evidence="1">
    <location>
        <begin position="23"/>
        <end position="220"/>
    </location>
</feature>
<dbReference type="SUPFAM" id="SSF56091">
    <property type="entry name" value="DNA ligase/mRNA capping enzyme, catalytic domain"/>
    <property type="match status" value="1"/>
</dbReference>
<proteinExistence type="predicted"/>
<gene>
    <name evidence="2" type="ORF">GCM10009760_36000</name>
</gene>
<dbReference type="InterPro" id="IPR021122">
    <property type="entry name" value="RNA_ligase_dom_REL/Rnl2"/>
</dbReference>
<dbReference type="Pfam" id="PF09414">
    <property type="entry name" value="RNA_ligase"/>
    <property type="match status" value="1"/>
</dbReference>
<dbReference type="RefSeq" id="WP_344466136.1">
    <property type="nucleotide sequence ID" value="NZ_BAAANT010000019.1"/>
</dbReference>
<dbReference type="Gene3D" id="3.30.470.30">
    <property type="entry name" value="DNA ligase/mRNA capping enzyme"/>
    <property type="match status" value="1"/>
</dbReference>
<dbReference type="Proteomes" id="UP001422759">
    <property type="component" value="Unassembled WGS sequence"/>
</dbReference>
<evidence type="ECO:0000259" key="1">
    <source>
        <dbReference type="Pfam" id="PF09414"/>
    </source>
</evidence>
<evidence type="ECO:0000313" key="2">
    <source>
        <dbReference type="EMBL" id="GAA2146310.1"/>
    </source>
</evidence>
<accession>A0ABN2ZSE3</accession>
<dbReference type="EMBL" id="BAAANT010000019">
    <property type="protein sequence ID" value="GAA2146310.1"/>
    <property type="molecule type" value="Genomic_DNA"/>
</dbReference>
<organism evidence="2 3">
    <name type="scientific">Kitasatospora kazusensis</name>
    <dbReference type="NCBI Taxonomy" id="407974"/>
    <lineage>
        <taxon>Bacteria</taxon>
        <taxon>Bacillati</taxon>
        <taxon>Actinomycetota</taxon>
        <taxon>Actinomycetes</taxon>
        <taxon>Kitasatosporales</taxon>
        <taxon>Streptomycetaceae</taxon>
        <taxon>Kitasatospora</taxon>
    </lineage>
</organism>
<sequence>MDPYRPYPKIPERHGLSSYRAQAWAVTEKVHGAHIAVNCRPDGTVLAANRKRRLGSAELDGFFGLSRIWPQLSVGVRRYAALLREHYGPDAEVTAFGELAGGRYPHPDVPVPPGFQPVQTGVWYAPGLELLIFDTAVDTAGGRVWTAQEPMRDAAARAGLLCVPLLAVGPLHHVQAIAPGGDTLVPALLGLPPIPGNRAEGIVVSVADEWHGEARPQAKAKIDRFAEDSRYDGSRPYAPPPRGAAGLPAWLLAEAVALLAPARAAAAVSKLGPGVPLDTVAQEIVADALADLHAAVGGLGEYAQPCREALRPAARALAQHDADDRAARRP</sequence>
<protein>
    <recommendedName>
        <fullName evidence="1">RNA ligase domain-containing protein</fullName>
    </recommendedName>
</protein>
<name>A0ABN2ZSE3_9ACTN</name>
<dbReference type="Gene3D" id="3.30.1490.70">
    <property type="match status" value="1"/>
</dbReference>